<keyword evidence="8 18" id="KW-0418">Kinase</keyword>
<evidence type="ECO:0000256" key="4">
    <source>
        <dbReference type="ARBA" id="ARBA00022679"/>
    </source>
</evidence>
<dbReference type="Gene3D" id="1.10.510.10">
    <property type="entry name" value="Transferase(Phosphotransferase) domain 1"/>
    <property type="match status" value="1"/>
</dbReference>
<dbReference type="InterPro" id="IPR001849">
    <property type="entry name" value="PH_domain"/>
</dbReference>
<dbReference type="SMART" id="SM00220">
    <property type="entry name" value="S_TKc"/>
    <property type="match status" value="1"/>
</dbReference>
<dbReference type="OrthoDB" id="40902at2759"/>
<dbReference type="PROSITE" id="PS50003">
    <property type="entry name" value="PH_DOMAIN"/>
    <property type="match status" value="1"/>
</dbReference>
<comment type="similarity">
    <text evidence="11">Belongs to the protein kinase superfamily. Ser/Thr protein kinase family. CDPK subfamily.</text>
</comment>
<organism evidence="18 19">
    <name type="scientific">Reticulomyxa filosa</name>
    <dbReference type="NCBI Taxonomy" id="46433"/>
    <lineage>
        <taxon>Eukaryota</taxon>
        <taxon>Sar</taxon>
        <taxon>Rhizaria</taxon>
        <taxon>Retaria</taxon>
        <taxon>Foraminifera</taxon>
        <taxon>Monothalamids</taxon>
        <taxon>Reticulomyxidae</taxon>
        <taxon>Reticulomyxa</taxon>
    </lineage>
</organism>
<keyword evidence="3" id="KW-0723">Serine/threonine-protein kinase</keyword>
<evidence type="ECO:0000256" key="2">
    <source>
        <dbReference type="ARBA" id="ARBA00012513"/>
    </source>
</evidence>
<dbReference type="AlphaFoldDB" id="X6N3E9"/>
<keyword evidence="6" id="KW-0677">Repeat</keyword>
<dbReference type="PANTHER" id="PTHR24347">
    <property type="entry name" value="SERINE/THREONINE-PROTEIN KINASE"/>
    <property type="match status" value="1"/>
</dbReference>
<comment type="cofactor">
    <cofactor evidence="1">
        <name>Mg(2+)</name>
        <dbReference type="ChEBI" id="CHEBI:18420"/>
    </cofactor>
</comment>
<evidence type="ECO:0000256" key="12">
    <source>
        <dbReference type="ARBA" id="ARBA00047899"/>
    </source>
</evidence>
<evidence type="ECO:0000259" key="17">
    <source>
        <dbReference type="PROSITE" id="PS50011"/>
    </source>
</evidence>
<dbReference type="CDD" id="cd05117">
    <property type="entry name" value="STKc_CAMK"/>
    <property type="match status" value="1"/>
</dbReference>
<reference evidence="18 19" key="1">
    <citation type="journal article" date="2013" name="Curr. Biol.">
        <title>The Genome of the Foraminiferan Reticulomyxa filosa.</title>
        <authorList>
            <person name="Glockner G."/>
            <person name="Hulsmann N."/>
            <person name="Schleicher M."/>
            <person name="Noegel A.A."/>
            <person name="Eichinger L."/>
            <person name="Gallinger C."/>
            <person name="Pawlowski J."/>
            <person name="Sierra R."/>
            <person name="Euteneuer U."/>
            <person name="Pillet L."/>
            <person name="Moustafa A."/>
            <person name="Platzer M."/>
            <person name="Groth M."/>
            <person name="Szafranski K."/>
            <person name="Schliwa M."/>
        </authorList>
    </citation>
    <scope>NUCLEOTIDE SEQUENCE [LARGE SCALE GENOMIC DNA]</scope>
</reference>
<evidence type="ECO:0000256" key="15">
    <source>
        <dbReference type="SAM" id="MobiDB-lite"/>
    </source>
</evidence>
<feature type="compositionally biased region" description="Polar residues" evidence="15">
    <location>
        <begin position="534"/>
        <end position="550"/>
    </location>
</feature>
<evidence type="ECO:0000256" key="11">
    <source>
        <dbReference type="ARBA" id="ARBA00024334"/>
    </source>
</evidence>
<dbReference type="InterPro" id="IPR011009">
    <property type="entry name" value="Kinase-like_dom_sf"/>
</dbReference>
<dbReference type="EMBL" id="ASPP01012434">
    <property type="protein sequence ID" value="ETO20606.1"/>
    <property type="molecule type" value="Genomic_DNA"/>
</dbReference>
<feature type="binding site" evidence="14">
    <location>
        <position position="260"/>
    </location>
    <ligand>
        <name>ATP</name>
        <dbReference type="ChEBI" id="CHEBI:30616"/>
    </ligand>
</feature>
<dbReference type="PROSITE" id="PS00107">
    <property type="entry name" value="PROTEIN_KINASE_ATP"/>
    <property type="match status" value="1"/>
</dbReference>
<dbReference type="GO" id="GO:0004674">
    <property type="term" value="F:protein serine/threonine kinase activity"/>
    <property type="evidence" value="ECO:0007669"/>
    <property type="project" value="UniProtKB-KW"/>
</dbReference>
<evidence type="ECO:0000256" key="3">
    <source>
        <dbReference type="ARBA" id="ARBA00022527"/>
    </source>
</evidence>
<dbReference type="PROSITE" id="PS00108">
    <property type="entry name" value="PROTEIN_KINASE_ST"/>
    <property type="match status" value="1"/>
</dbReference>
<evidence type="ECO:0000313" key="19">
    <source>
        <dbReference type="Proteomes" id="UP000023152"/>
    </source>
</evidence>
<evidence type="ECO:0000313" key="18">
    <source>
        <dbReference type="EMBL" id="ETO20606.1"/>
    </source>
</evidence>
<feature type="region of interest" description="Disordered" evidence="15">
    <location>
        <begin position="527"/>
        <end position="550"/>
    </location>
</feature>
<dbReference type="FunFam" id="3.30.200.20:FF:000315">
    <property type="entry name" value="Calcium-dependent protein kinase 3"/>
    <property type="match status" value="1"/>
</dbReference>
<evidence type="ECO:0000259" key="16">
    <source>
        <dbReference type="PROSITE" id="PS50003"/>
    </source>
</evidence>
<comment type="caution">
    <text evidence="18">The sequence shown here is derived from an EMBL/GenBank/DDBJ whole genome shotgun (WGS) entry which is preliminary data.</text>
</comment>
<dbReference type="Gene3D" id="2.30.29.30">
    <property type="entry name" value="Pleckstrin-homology domain (PH domain)/Phosphotyrosine-binding domain (PTB)"/>
    <property type="match status" value="1"/>
</dbReference>
<keyword evidence="4" id="KW-0808">Transferase</keyword>
<dbReference type="EC" id="2.7.11.1" evidence="2"/>
<evidence type="ECO:0000256" key="6">
    <source>
        <dbReference type="ARBA" id="ARBA00022737"/>
    </source>
</evidence>
<dbReference type="InterPro" id="IPR011993">
    <property type="entry name" value="PH-like_dom_sf"/>
</dbReference>
<dbReference type="InterPro" id="IPR017441">
    <property type="entry name" value="Protein_kinase_ATP_BS"/>
</dbReference>
<dbReference type="InterPro" id="IPR000719">
    <property type="entry name" value="Prot_kinase_dom"/>
</dbReference>
<evidence type="ECO:0000256" key="14">
    <source>
        <dbReference type="PROSITE-ProRule" id="PRU10141"/>
    </source>
</evidence>
<proteinExistence type="inferred from homology"/>
<dbReference type="SUPFAM" id="SSF50729">
    <property type="entry name" value="PH domain-like"/>
    <property type="match status" value="1"/>
</dbReference>
<evidence type="ECO:0000256" key="10">
    <source>
        <dbReference type="ARBA" id="ARBA00022840"/>
    </source>
</evidence>
<evidence type="ECO:0000256" key="8">
    <source>
        <dbReference type="ARBA" id="ARBA00022777"/>
    </source>
</evidence>
<keyword evidence="10 14" id="KW-0067">ATP-binding</keyword>
<dbReference type="GO" id="GO:0005524">
    <property type="term" value="F:ATP binding"/>
    <property type="evidence" value="ECO:0007669"/>
    <property type="project" value="UniProtKB-UniRule"/>
</dbReference>
<keyword evidence="19" id="KW-1185">Reference proteome</keyword>
<dbReference type="SMART" id="SM00233">
    <property type="entry name" value="PH"/>
    <property type="match status" value="1"/>
</dbReference>
<gene>
    <name evidence="18" type="ORF">RFI_16610</name>
</gene>
<evidence type="ECO:0000256" key="9">
    <source>
        <dbReference type="ARBA" id="ARBA00022837"/>
    </source>
</evidence>
<evidence type="ECO:0000256" key="13">
    <source>
        <dbReference type="ARBA" id="ARBA00048679"/>
    </source>
</evidence>
<protein>
    <recommendedName>
        <fullName evidence="2">non-specific serine/threonine protein kinase</fullName>
        <ecNumber evidence="2">2.7.11.1</ecNumber>
    </recommendedName>
</protein>
<evidence type="ECO:0000256" key="1">
    <source>
        <dbReference type="ARBA" id="ARBA00001946"/>
    </source>
</evidence>
<dbReference type="GO" id="GO:0046872">
    <property type="term" value="F:metal ion binding"/>
    <property type="evidence" value="ECO:0007669"/>
    <property type="project" value="UniProtKB-KW"/>
</dbReference>
<comment type="catalytic activity">
    <reaction evidence="13">
        <text>L-seryl-[protein] + ATP = O-phospho-L-seryl-[protein] + ADP + H(+)</text>
        <dbReference type="Rhea" id="RHEA:17989"/>
        <dbReference type="Rhea" id="RHEA-COMP:9863"/>
        <dbReference type="Rhea" id="RHEA-COMP:11604"/>
        <dbReference type="ChEBI" id="CHEBI:15378"/>
        <dbReference type="ChEBI" id="CHEBI:29999"/>
        <dbReference type="ChEBI" id="CHEBI:30616"/>
        <dbReference type="ChEBI" id="CHEBI:83421"/>
        <dbReference type="ChEBI" id="CHEBI:456216"/>
        <dbReference type="EC" id="2.7.11.1"/>
    </reaction>
</comment>
<dbReference type="SUPFAM" id="SSF56112">
    <property type="entry name" value="Protein kinase-like (PK-like)"/>
    <property type="match status" value="1"/>
</dbReference>
<feature type="domain" description="PH" evidence="16">
    <location>
        <begin position="110"/>
        <end position="223"/>
    </location>
</feature>
<feature type="domain" description="Protein kinase" evidence="17">
    <location>
        <begin position="231"/>
        <end position="500"/>
    </location>
</feature>
<keyword evidence="9" id="KW-0106">Calcium</keyword>
<dbReference type="Proteomes" id="UP000023152">
    <property type="component" value="Unassembled WGS sequence"/>
</dbReference>
<evidence type="ECO:0000256" key="7">
    <source>
        <dbReference type="ARBA" id="ARBA00022741"/>
    </source>
</evidence>
<evidence type="ECO:0000256" key="5">
    <source>
        <dbReference type="ARBA" id="ARBA00022723"/>
    </source>
</evidence>
<feature type="compositionally biased region" description="Low complexity" evidence="15">
    <location>
        <begin position="33"/>
        <end position="42"/>
    </location>
</feature>
<sequence>MHEEYFCVYICKTCGFKFTTSTQKSDTNGHHGATSPSTTMTTATEDNTTEVLVFDKSNGHNLHGHNHNKEKELVIRYCIQCGGKLEPKDTRSETRVDLNSAVSRTYTKSSIRKKGTLFKIGRTTGSWVERVYVLKDKFLYAFKLKTFFVYYFNQKMPTDVLFVQGWFIEPFEDQYTRGRDRAKQYFGIEFQPPQTVESQSLKRYAKTKEERDSWIKILRRAASTLYFGDYYTIGEVLGKGHFSVVHSGTHKTTNKKYAIKVIEKKSIDARERLALRNEIAIMKLVKHPYIINMIDVFEDQKMIYMVMALVEHGDLFKRWHSKTGNPKVFPEQVTKIIIWKLLDALQYLHGLGIVHRDLKPENILCTHATDDTQIVISDFGLSKFAAPHAEMTMPCGTLAYVAPEVLGMQRYDRKVDLWSLGCIMHLLLRGLLPFDGKKKTEVVEKTLTKELCLTNHPQWEKFQIWYVCVCIYAKDLLTKLLIKDPKHRIDVEEAMAHSWFADIETQAFQIHTNLNVSSFLHIKPTHQDSERSTTLESYPTTRTLPDENNT</sequence>
<dbReference type="InterPro" id="IPR008271">
    <property type="entry name" value="Ser/Thr_kinase_AS"/>
</dbReference>
<feature type="region of interest" description="Disordered" evidence="15">
    <location>
        <begin position="22"/>
        <end position="42"/>
    </location>
</feature>
<dbReference type="Pfam" id="PF00069">
    <property type="entry name" value="Pkinase"/>
    <property type="match status" value="1"/>
</dbReference>
<accession>X6N3E9</accession>
<name>X6N3E9_RETFI</name>
<keyword evidence="7 14" id="KW-0547">Nucleotide-binding</keyword>
<dbReference type="Pfam" id="PF00169">
    <property type="entry name" value="PH"/>
    <property type="match status" value="1"/>
</dbReference>
<comment type="catalytic activity">
    <reaction evidence="12">
        <text>L-threonyl-[protein] + ATP = O-phospho-L-threonyl-[protein] + ADP + H(+)</text>
        <dbReference type="Rhea" id="RHEA:46608"/>
        <dbReference type="Rhea" id="RHEA-COMP:11060"/>
        <dbReference type="Rhea" id="RHEA-COMP:11605"/>
        <dbReference type="ChEBI" id="CHEBI:15378"/>
        <dbReference type="ChEBI" id="CHEBI:30013"/>
        <dbReference type="ChEBI" id="CHEBI:30616"/>
        <dbReference type="ChEBI" id="CHEBI:61977"/>
        <dbReference type="ChEBI" id="CHEBI:456216"/>
        <dbReference type="EC" id="2.7.11.1"/>
    </reaction>
</comment>
<dbReference type="PROSITE" id="PS50011">
    <property type="entry name" value="PROTEIN_KINASE_DOM"/>
    <property type="match status" value="1"/>
</dbReference>
<keyword evidence="5" id="KW-0479">Metal-binding</keyword>
<dbReference type="FunFam" id="1.10.510.10:FF:000571">
    <property type="entry name" value="Maternal embryonic leucine zipper kinase"/>
    <property type="match status" value="1"/>
</dbReference>